<feature type="transmembrane region" description="Helical" evidence="1">
    <location>
        <begin position="12"/>
        <end position="32"/>
    </location>
</feature>
<keyword evidence="1" id="KW-0812">Transmembrane</keyword>
<name>A0ABP9JJM5_9MICO</name>
<sequence length="94" mass="9901">MNAAIETRLQVQLFLLRTVALLVAALFTWGAIAVPRWSWLLAVPLEAVALVLLQRGARERRASGGERGIGPSVAGALLVVATVPVTFAVGNLQG</sequence>
<comment type="caution">
    <text evidence="2">The sequence shown here is derived from an EMBL/GenBank/DDBJ whole genome shotgun (WGS) entry which is preliminary data.</text>
</comment>
<proteinExistence type="predicted"/>
<protein>
    <submittedName>
        <fullName evidence="2">Uncharacterized protein</fullName>
    </submittedName>
</protein>
<organism evidence="2 3">
    <name type="scientific">Terrabacter aeriphilus</name>
    <dbReference type="NCBI Taxonomy" id="515662"/>
    <lineage>
        <taxon>Bacteria</taxon>
        <taxon>Bacillati</taxon>
        <taxon>Actinomycetota</taxon>
        <taxon>Actinomycetes</taxon>
        <taxon>Micrococcales</taxon>
        <taxon>Intrasporangiaceae</taxon>
        <taxon>Terrabacter</taxon>
    </lineage>
</organism>
<feature type="transmembrane region" description="Helical" evidence="1">
    <location>
        <begin position="69"/>
        <end position="89"/>
    </location>
</feature>
<dbReference type="RefSeq" id="WP_345508693.1">
    <property type="nucleotide sequence ID" value="NZ_BAABIW010000024.1"/>
</dbReference>
<keyword evidence="3" id="KW-1185">Reference proteome</keyword>
<evidence type="ECO:0000313" key="3">
    <source>
        <dbReference type="Proteomes" id="UP001500427"/>
    </source>
</evidence>
<dbReference type="Proteomes" id="UP001500427">
    <property type="component" value="Unassembled WGS sequence"/>
</dbReference>
<feature type="transmembrane region" description="Helical" evidence="1">
    <location>
        <begin position="38"/>
        <end position="57"/>
    </location>
</feature>
<keyword evidence="1" id="KW-0472">Membrane</keyword>
<dbReference type="EMBL" id="BAABIW010000024">
    <property type="protein sequence ID" value="GAA5033741.1"/>
    <property type="molecule type" value="Genomic_DNA"/>
</dbReference>
<reference evidence="3" key="1">
    <citation type="journal article" date="2019" name="Int. J. Syst. Evol. Microbiol.">
        <title>The Global Catalogue of Microorganisms (GCM) 10K type strain sequencing project: providing services to taxonomists for standard genome sequencing and annotation.</title>
        <authorList>
            <consortium name="The Broad Institute Genomics Platform"/>
            <consortium name="The Broad Institute Genome Sequencing Center for Infectious Disease"/>
            <person name="Wu L."/>
            <person name="Ma J."/>
        </authorList>
    </citation>
    <scope>NUCLEOTIDE SEQUENCE [LARGE SCALE GENOMIC DNA]</scope>
    <source>
        <strain evidence="3">JCM 17687</strain>
    </source>
</reference>
<accession>A0ABP9JJM5</accession>
<gene>
    <name evidence="2" type="ORF">GCM10023258_33850</name>
</gene>
<keyword evidence="1" id="KW-1133">Transmembrane helix</keyword>
<evidence type="ECO:0000313" key="2">
    <source>
        <dbReference type="EMBL" id="GAA5033741.1"/>
    </source>
</evidence>
<evidence type="ECO:0000256" key="1">
    <source>
        <dbReference type="SAM" id="Phobius"/>
    </source>
</evidence>